<name>A0A1S6IV21_9FIRM</name>
<dbReference type="GO" id="GO:0016874">
    <property type="term" value="F:ligase activity"/>
    <property type="evidence" value="ECO:0007669"/>
    <property type="project" value="UniProtKB-UniRule"/>
</dbReference>
<dbReference type="KEGG" id="dfg:B0537_05635"/>
<dbReference type="OrthoDB" id="9765151at2"/>
<dbReference type="PIRSF" id="PIRSF012535">
    <property type="entry name" value="UCP012535"/>
    <property type="match status" value="1"/>
</dbReference>
<dbReference type="Proteomes" id="UP000189464">
    <property type="component" value="Chromosome"/>
</dbReference>
<keyword evidence="1 2" id="KW-0436">Ligase</keyword>
<organism evidence="5 6">
    <name type="scientific">Desulforamulus ferrireducens</name>
    <dbReference type="NCBI Taxonomy" id="1833852"/>
    <lineage>
        <taxon>Bacteria</taxon>
        <taxon>Bacillati</taxon>
        <taxon>Bacillota</taxon>
        <taxon>Clostridia</taxon>
        <taxon>Eubacteriales</taxon>
        <taxon>Peptococcaceae</taxon>
        <taxon>Desulforamulus</taxon>
    </lineage>
</organism>
<evidence type="ECO:0000259" key="4">
    <source>
        <dbReference type="Pfam" id="PF24850"/>
    </source>
</evidence>
<feature type="domain" description="Bacillithiol biosynthesis BshC N-terminal Rossmann-like" evidence="3">
    <location>
        <begin position="1"/>
        <end position="378"/>
    </location>
</feature>
<accession>A0A1S6IV21</accession>
<evidence type="ECO:0000313" key="5">
    <source>
        <dbReference type="EMBL" id="AQS58614.1"/>
    </source>
</evidence>
<reference evidence="5 6" key="1">
    <citation type="journal article" date="2016" name="Int. J. Syst. Evol. Microbiol.">
        <title>Desulfotomaculum ferrireducens sp. nov., a moderately thermophilic sulfate-reducing and dissimilatory Fe(III)-reducing bacterium isolated from compost.</title>
        <authorList>
            <person name="Yang G."/>
            <person name="Guo J."/>
            <person name="Zhuang L."/>
            <person name="Yuan Y."/>
            <person name="Zhou S."/>
        </authorList>
    </citation>
    <scope>NUCLEOTIDE SEQUENCE [LARGE SCALE GENOMIC DNA]</scope>
    <source>
        <strain evidence="5 6">GSS09</strain>
    </source>
</reference>
<comment type="similarity">
    <text evidence="2">Belongs to the BshC family.</text>
</comment>
<comment type="function">
    <text evidence="2">Involved in bacillithiol (BSH) biosynthesis. May catalyze the last step of the pathway, the addition of cysteine to glucosamine malate (GlcN-Mal) to generate BSH.</text>
</comment>
<evidence type="ECO:0000256" key="2">
    <source>
        <dbReference type="HAMAP-Rule" id="MF_01867"/>
    </source>
</evidence>
<protein>
    <recommendedName>
        <fullName evidence="2">Putative cysteine ligase BshC</fullName>
        <ecNumber evidence="2">6.-.-.-</ecNumber>
    </recommendedName>
</protein>
<evidence type="ECO:0000259" key="3">
    <source>
        <dbReference type="Pfam" id="PF10079"/>
    </source>
</evidence>
<dbReference type="EMBL" id="CP019698">
    <property type="protein sequence ID" value="AQS58614.1"/>
    <property type="molecule type" value="Genomic_DNA"/>
</dbReference>
<dbReference type="EC" id="6.-.-.-" evidence="2"/>
<dbReference type="RefSeq" id="WP_077713567.1">
    <property type="nucleotide sequence ID" value="NZ_CP019698.1"/>
</dbReference>
<dbReference type="HAMAP" id="MF_01867">
    <property type="entry name" value="BshC"/>
    <property type="match status" value="1"/>
</dbReference>
<proteinExistence type="inferred from homology"/>
<feature type="domain" description="Bacillithiol biosynthesis BshC C-terminal coiled-coil" evidence="4">
    <location>
        <begin position="381"/>
        <end position="539"/>
    </location>
</feature>
<dbReference type="InterPro" id="IPR011199">
    <property type="entry name" value="Bacillithiol_biosynth_BshC"/>
</dbReference>
<dbReference type="STRING" id="1833852.B0537_05635"/>
<sequence length="540" mass="61439">MQIATLAPHYPQPLARAYLTDFSRVSGFFEYNPRQNSDFTSRLNYLAARKSTIAPSLALHLKEYNRQLGCHQKTLENIELLAAGKAVAVVTGQQAGLLTGPLYTIYKAMGAIRLAAVLAKQCQHQVVPVFWIGSDDHDFAEINHIFVPTSQGPQKIAVQDKGAGRQSIGHLPVPEDITDFLQRLEELTPPMGWQQEGLALLKETARQATNLADWFGQLMTFLFKDWGLIIINPVHQPVRQLSVEVFQRAIETAPATANLLAVASEEVSKAGFTPQIQGEKDKLHLFYYLNQQRTALYQRGNLITDRQGSRSWEKSTLAELSRLSPASFSPDVVLRPVVQEILLPVLAYVAGPGEISYFALLRQIFTHFQQRMPIIYPRPNITLVEPLVKKLMTKYELPLDLITMGFAGYTDSYLQQRDTVGVESRFRDLRQTIRQNFGVVVNEVTKIDAELKGLGKDQLKRLLKIIDSFEEKVQQRHRKKHQIALRQLQKLEYMLHPQGQWQERVYNFFPYLLKYGPALVPSILETLDPLDWSHKVLFLD</sequence>
<keyword evidence="6" id="KW-1185">Reference proteome</keyword>
<dbReference type="Pfam" id="PF10079">
    <property type="entry name" value="Rossmann-like_BshC"/>
    <property type="match status" value="1"/>
</dbReference>
<dbReference type="Pfam" id="PF24850">
    <property type="entry name" value="CC_BshC"/>
    <property type="match status" value="1"/>
</dbReference>
<dbReference type="NCBIfam" id="TIGR03998">
    <property type="entry name" value="thiol_BshC"/>
    <property type="match status" value="1"/>
</dbReference>
<dbReference type="InterPro" id="IPR055399">
    <property type="entry name" value="CC_BshC"/>
</dbReference>
<gene>
    <name evidence="2" type="primary">bshC</name>
    <name evidence="5" type="ORF">B0537_05635</name>
</gene>
<dbReference type="AlphaFoldDB" id="A0A1S6IV21"/>
<evidence type="ECO:0000256" key="1">
    <source>
        <dbReference type="ARBA" id="ARBA00022598"/>
    </source>
</evidence>
<evidence type="ECO:0000313" key="6">
    <source>
        <dbReference type="Proteomes" id="UP000189464"/>
    </source>
</evidence>
<dbReference type="InterPro" id="IPR055398">
    <property type="entry name" value="Rossmann-like_BshC"/>
</dbReference>